<evidence type="ECO:0000256" key="6">
    <source>
        <dbReference type="SAM" id="Phobius"/>
    </source>
</evidence>
<evidence type="ECO:0000256" key="2">
    <source>
        <dbReference type="ARBA" id="ARBA00022475"/>
    </source>
</evidence>
<organism evidence="7 8">
    <name type="scientific">Nitrobacter winogradskyi</name>
    <name type="common">Nitrobacter agilis</name>
    <dbReference type="NCBI Taxonomy" id="913"/>
    <lineage>
        <taxon>Bacteria</taxon>
        <taxon>Pseudomonadati</taxon>
        <taxon>Pseudomonadota</taxon>
        <taxon>Alphaproteobacteria</taxon>
        <taxon>Hyphomicrobiales</taxon>
        <taxon>Nitrobacteraceae</taxon>
        <taxon>Nitrobacter</taxon>
    </lineage>
</organism>
<keyword evidence="4 6" id="KW-1133">Transmembrane helix</keyword>
<evidence type="ECO:0000313" key="8">
    <source>
        <dbReference type="Proteomes" id="UP000318825"/>
    </source>
</evidence>
<feature type="transmembrane region" description="Helical" evidence="6">
    <location>
        <begin position="291"/>
        <end position="314"/>
    </location>
</feature>
<dbReference type="GO" id="GO:0005886">
    <property type="term" value="C:plasma membrane"/>
    <property type="evidence" value="ECO:0007669"/>
    <property type="project" value="UniProtKB-SubCell"/>
</dbReference>
<feature type="transmembrane region" description="Helical" evidence="6">
    <location>
        <begin position="12"/>
        <end position="33"/>
    </location>
</feature>
<dbReference type="PANTHER" id="PTHR40277:SF1">
    <property type="entry name" value="BLL5419 PROTEIN"/>
    <property type="match status" value="1"/>
</dbReference>
<feature type="transmembrane region" description="Helical" evidence="6">
    <location>
        <begin position="134"/>
        <end position="152"/>
    </location>
</feature>
<protein>
    <submittedName>
        <fullName evidence="7">Membrane protein</fullName>
    </submittedName>
</protein>
<dbReference type="EMBL" id="BJNF01000061">
    <property type="protein sequence ID" value="GEC16395.1"/>
    <property type="molecule type" value="Genomic_DNA"/>
</dbReference>
<dbReference type="PANTHER" id="PTHR40277">
    <property type="entry name" value="BLL5419 PROTEIN"/>
    <property type="match status" value="1"/>
</dbReference>
<evidence type="ECO:0000256" key="5">
    <source>
        <dbReference type="ARBA" id="ARBA00023136"/>
    </source>
</evidence>
<evidence type="ECO:0000256" key="4">
    <source>
        <dbReference type="ARBA" id="ARBA00022989"/>
    </source>
</evidence>
<evidence type="ECO:0000313" key="7">
    <source>
        <dbReference type="EMBL" id="GEC16395.1"/>
    </source>
</evidence>
<dbReference type="AlphaFoldDB" id="A0A4Y3WCN4"/>
<proteinExistence type="predicted"/>
<name>A0A4Y3WCN4_NITWI</name>
<comment type="subcellular location">
    <subcellularLocation>
        <location evidence="1">Cell membrane</location>
        <topology evidence="1">Multi-pass membrane protein</topology>
    </subcellularLocation>
</comment>
<evidence type="ECO:0000256" key="1">
    <source>
        <dbReference type="ARBA" id="ARBA00004651"/>
    </source>
</evidence>
<feature type="transmembrane region" description="Helical" evidence="6">
    <location>
        <begin position="249"/>
        <end position="271"/>
    </location>
</feature>
<comment type="caution">
    <text evidence="7">The sequence shown here is derived from an EMBL/GenBank/DDBJ whole genome shotgun (WGS) entry which is preliminary data.</text>
</comment>
<dbReference type="Proteomes" id="UP000318825">
    <property type="component" value="Unassembled WGS sequence"/>
</dbReference>
<keyword evidence="2" id="KW-1003">Cell membrane</keyword>
<gene>
    <name evidence="7" type="ORF">NWI01_22870</name>
</gene>
<sequence length="338" mass="35728">MAKSVTANAKHMRGILLLVIKIAVSIALLVLALRKVDFSDVAARIDLATLWWLILAVVAVVLQVFFGAMRWRGIAHVCGASLTIGHAFRLNMIAAFFNQALPSSVGGDAMRVWFVGRSGAGWRAAGYSVLIDRAIGLAVLALLIAASLPWSLRLIADPQGRAALLLTDAAAIAGGIGFLVLGFLRWRWLARWQIVRHAQACSEIAGRLIVSRIHGPSLVVLSLLVNVLNAVIAWAVIRSIGAGVSFAQLFLLIPPVMLVTTMPISIAGWGVREATMALAFGYAALRPEDGVAASLLFGIVNFVAGALGGLAWILSPKPANADGLGVDDLVGELPGRSR</sequence>
<keyword evidence="3 6" id="KW-0812">Transmembrane</keyword>
<dbReference type="InterPro" id="IPR022791">
    <property type="entry name" value="L-PG_synthase/AglD"/>
</dbReference>
<dbReference type="Pfam" id="PF03706">
    <property type="entry name" value="LPG_synthase_TM"/>
    <property type="match status" value="1"/>
</dbReference>
<keyword evidence="5 6" id="KW-0472">Membrane</keyword>
<feature type="transmembrane region" description="Helical" evidence="6">
    <location>
        <begin position="45"/>
        <end position="66"/>
    </location>
</feature>
<reference evidence="7 8" key="1">
    <citation type="submission" date="2019-06" db="EMBL/GenBank/DDBJ databases">
        <title>Whole genome shotgun sequence of Nitrobacter winogradskyi NBRC 14297.</title>
        <authorList>
            <person name="Hosoyama A."/>
            <person name="Uohara A."/>
            <person name="Ohji S."/>
            <person name="Ichikawa N."/>
        </authorList>
    </citation>
    <scope>NUCLEOTIDE SEQUENCE [LARGE SCALE GENOMIC DNA]</scope>
    <source>
        <strain evidence="7 8">NBRC 14297</strain>
    </source>
</reference>
<evidence type="ECO:0000256" key="3">
    <source>
        <dbReference type="ARBA" id="ARBA00022692"/>
    </source>
</evidence>
<feature type="transmembrane region" description="Helical" evidence="6">
    <location>
        <begin position="218"/>
        <end position="237"/>
    </location>
</feature>
<feature type="transmembrane region" description="Helical" evidence="6">
    <location>
        <begin position="164"/>
        <end position="184"/>
    </location>
</feature>
<accession>A0A4Y3WCN4</accession>